<dbReference type="InterPro" id="IPR018060">
    <property type="entry name" value="HTH_AraC"/>
</dbReference>
<keyword evidence="5" id="KW-1185">Reference proteome</keyword>
<dbReference type="Gene3D" id="1.10.10.60">
    <property type="entry name" value="Homeodomain-like"/>
    <property type="match status" value="1"/>
</dbReference>
<dbReference type="STRING" id="54.SAMN02745121_00272"/>
<evidence type="ECO:0000313" key="5">
    <source>
        <dbReference type="Proteomes" id="UP000199400"/>
    </source>
</evidence>
<evidence type="ECO:0000259" key="3">
    <source>
        <dbReference type="PROSITE" id="PS01124"/>
    </source>
</evidence>
<organism evidence="4 5">
    <name type="scientific">Nannocystis exedens</name>
    <dbReference type="NCBI Taxonomy" id="54"/>
    <lineage>
        <taxon>Bacteria</taxon>
        <taxon>Pseudomonadati</taxon>
        <taxon>Myxococcota</taxon>
        <taxon>Polyangia</taxon>
        <taxon>Nannocystales</taxon>
        <taxon>Nannocystaceae</taxon>
        <taxon>Nannocystis</taxon>
    </lineage>
</organism>
<dbReference type="RefSeq" id="WP_143140135.1">
    <property type="nucleotide sequence ID" value="NZ_FOMX01000002.1"/>
</dbReference>
<dbReference type="GO" id="GO:0043565">
    <property type="term" value="F:sequence-specific DNA binding"/>
    <property type="evidence" value="ECO:0007669"/>
    <property type="project" value="InterPro"/>
</dbReference>
<evidence type="ECO:0000256" key="2">
    <source>
        <dbReference type="ARBA" id="ARBA00023163"/>
    </source>
</evidence>
<protein>
    <recommendedName>
        <fullName evidence="3">HTH araC/xylS-type domain-containing protein</fullName>
    </recommendedName>
</protein>
<name>A0A1I1SUE1_9BACT</name>
<evidence type="ECO:0000256" key="1">
    <source>
        <dbReference type="ARBA" id="ARBA00023015"/>
    </source>
</evidence>
<accession>A0A1I1SUE1</accession>
<evidence type="ECO:0000313" key="4">
    <source>
        <dbReference type="EMBL" id="SFD49972.1"/>
    </source>
</evidence>
<proteinExistence type="predicted"/>
<dbReference type="OrthoDB" id="5342564at2"/>
<sequence length="111" mass="13030">MVRLAQAREETLDRKLERASQLLSEGYAVGEVARRIDLPGWEFRRRFKERYGRTPQQFRPRREQPTVSFKLKSAAELHLLEAAASRAKTNISTFVRHLVRRHLRLTTASEK</sequence>
<dbReference type="SUPFAM" id="SSF46689">
    <property type="entry name" value="Homeodomain-like"/>
    <property type="match status" value="1"/>
</dbReference>
<dbReference type="EMBL" id="FOMX01000002">
    <property type="protein sequence ID" value="SFD49972.1"/>
    <property type="molecule type" value="Genomic_DNA"/>
</dbReference>
<keyword evidence="2" id="KW-0804">Transcription</keyword>
<dbReference type="Proteomes" id="UP000199400">
    <property type="component" value="Unassembled WGS sequence"/>
</dbReference>
<dbReference type="PROSITE" id="PS01124">
    <property type="entry name" value="HTH_ARAC_FAMILY_2"/>
    <property type="match status" value="1"/>
</dbReference>
<feature type="domain" description="HTH araC/xylS-type" evidence="3">
    <location>
        <begin position="13"/>
        <end position="61"/>
    </location>
</feature>
<dbReference type="GO" id="GO:0003700">
    <property type="term" value="F:DNA-binding transcription factor activity"/>
    <property type="evidence" value="ECO:0007669"/>
    <property type="project" value="InterPro"/>
</dbReference>
<dbReference type="InterPro" id="IPR009057">
    <property type="entry name" value="Homeodomain-like_sf"/>
</dbReference>
<gene>
    <name evidence="4" type="ORF">SAMN02745121_00272</name>
</gene>
<dbReference type="AlphaFoldDB" id="A0A1I1SUE1"/>
<reference evidence="5" key="1">
    <citation type="submission" date="2016-10" db="EMBL/GenBank/DDBJ databases">
        <authorList>
            <person name="Varghese N."/>
            <person name="Submissions S."/>
        </authorList>
    </citation>
    <scope>NUCLEOTIDE SEQUENCE [LARGE SCALE GENOMIC DNA]</scope>
    <source>
        <strain evidence="5">ATCC 25963</strain>
    </source>
</reference>
<keyword evidence="1" id="KW-0805">Transcription regulation</keyword>